<comment type="caution">
    <text evidence="1">The sequence shown here is derived from an EMBL/GenBank/DDBJ whole genome shotgun (WGS) entry which is preliminary data.</text>
</comment>
<keyword evidence="2" id="KW-1185">Reference proteome</keyword>
<evidence type="ECO:0000313" key="1">
    <source>
        <dbReference type="EMBL" id="MBD7984964.1"/>
    </source>
</evidence>
<evidence type="ECO:0008006" key="3">
    <source>
        <dbReference type="Google" id="ProtNLM"/>
    </source>
</evidence>
<accession>A0ABR8UB40</accession>
<name>A0ABR8UB40_9BACL</name>
<evidence type="ECO:0000313" key="2">
    <source>
        <dbReference type="Proteomes" id="UP000626786"/>
    </source>
</evidence>
<dbReference type="Proteomes" id="UP000626786">
    <property type="component" value="Unassembled WGS sequence"/>
</dbReference>
<organism evidence="1 2">
    <name type="scientific">Sporosarcina quadrami</name>
    <dbReference type="NCBI Taxonomy" id="2762234"/>
    <lineage>
        <taxon>Bacteria</taxon>
        <taxon>Bacillati</taxon>
        <taxon>Bacillota</taxon>
        <taxon>Bacilli</taxon>
        <taxon>Bacillales</taxon>
        <taxon>Caryophanaceae</taxon>
        <taxon>Sporosarcina</taxon>
    </lineage>
</organism>
<proteinExistence type="predicted"/>
<dbReference type="EMBL" id="JACSQN010000008">
    <property type="protein sequence ID" value="MBD7984964.1"/>
    <property type="molecule type" value="Genomic_DNA"/>
</dbReference>
<protein>
    <recommendedName>
        <fullName evidence="3">Transposase</fullName>
    </recommendedName>
</protein>
<gene>
    <name evidence="1" type="ORF">H9649_10235</name>
</gene>
<reference evidence="1 2" key="1">
    <citation type="submission" date="2020-08" db="EMBL/GenBank/DDBJ databases">
        <title>A Genomic Blueprint of the Chicken Gut Microbiome.</title>
        <authorList>
            <person name="Gilroy R."/>
            <person name="Ravi A."/>
            <person name="Getino M."/>
            <person name="Pursley I."/>
            <person name="Horton D.L."/>
            <person name="Alikhan N.-F."/>
            <person name="Baker D."/>
            <person name="Gharbi K."/>
            <person name="Hall N."/>
            <person name="Watson M."/>
            <person name="Adriaenssens E.M."/>
            <person name="Foster-Nyarko E."/>
            <person name="Jarju S."/>
            <person name="Secka A."/>
            <person name="Antonio M."/>
            <person name="Oren A."/>
            <person name="Chaudhuri R."/>
            <person name="La Ragione R.M."/>
            <person name="Hildebrand F."/>
            <person name="Pallen M.J."/>
        </authorList>
    </citation>
    <scope>NUCLEOTIDE SEQUENCE [LARGE SCALE GENOMIC DNA]</scope>
    <source>
        <strain evidence="1 2">Sa2YVA2</strain>
    </source>
</reference>
<sequence>MTVSVKRKSEYEDRIEQRHRIPICGGVLLVLKLKQAFLTDALLPYIFLGQ</sequence>
<dbReference type="RefSeq" id="WP_191694838.1">
    <property type="nucleotide sequence ID" value="NZ_JACSQN010000008.1"/>
</dbReference>